<evidence type="ECO:0000259" key="8">
    <source>
        <dbReference type="Pfam" id="PF04981"/>
    </source>
</evidence>
<dbReference type="FunCoup" id="A9VBS7">
    <property type="interactions" value="1556"/>
</dbReference>
<evidence type="ECO:0000313" key="11">
    <source>
        <dbReference type="EMBL" id="EDQ85029.1"/>
    </source>
</evidence>
<dbReference type="GO" id="GO:0005737">
    <property type="term" value="C:cytoplasm"/>
    <property type="evidence" value="ECO:0000318"/>
    <property type="project" value="GO_Central"/>
</dbReference>
<dbReference type="GO" id="GO:0043023">
    <property type="term" value="F:ribosomal large subunit binding"/>
    <property type="evidence" value="ECO:0000318"/>
    <property type="project" value="GO_Central"/>
</dbReference>
<comment type="subcellular location">
    <subcellularLocation>
        <location evidence="7">Cytoplasm</location>
    </subcellularLocation>
    <subcellularLocation>
        <location evidence="7">Nucleus</location>
    </subcellularLocation>
</comment>
<name>A9VBS7_MONBE</name>
<dbReference type="OMA" id="VILVRKH"/>
<gene>
    <name evidence="11" type="ORF">MONBRDRAFT_34439</name>
</gene>
<reference evidence="11 12" key="1">
    <citation type="journal article" date="2008" name="Nature">
        <title>The genome of the choanoflagellate Monosiga brevicollis and the origin of metazoans.</title>
        <authorList>
            <consortium name="JGI Sequencing"/>
            <person name="King N."/>
            <person name="Westbrook M.J."/>
            <person name="Young S.L."/>
            <person name="Kuo A."/>
            <person name="Abedin M."/>
            <person name="Chapman J."/>
            <person name="Fairclough S."/>
            <person name="Hellsten U."/>
            <person name="Isogai Y."/>
            <person name="Letunic I."/>
            <person name="Marr M."/>
            <person name="Pincus D."/>
            <person name="Putnam N."/>
            <person name="Rokas A."/>
            <person name="Wright K.J."/>
            <person name="Zuzow R."/>
            <person name="Dirks W."/>
            <person name="Good M."/>
            <person name="Goodstein D."/>
            <person name="Lemons D."/>
            <person name="Li W."/>
            <person name="Lyons J.B."/>
            <person name="Morris A."/>
            <person name="Nichols S."/>
            <person name="Richter D.J."/>
            <person name="Salamov A."/>
            <person name="Bork P."/>
            <person name="Lim W.A."/>
            <person name="Manning G."/>
            <person name="Miller W.T."/>
            <person name="McGinnis W."/>
            <person name="Shapiro H."/>
            <person name="Tjian R."/>
            <person name="Grigoriev I.V."/>
            <person name="Rokhsar D."/>
        </authorList>
    </citation>
    <scope>NUCLEOTIDE SEQUENCE [LARGE SCALE GENOMIC DNA]</scope>
    <source>
        <strain evidence="12">MX1 / ATCC 50154</strain>
    </source>
</reference>
<dbReference type="InterPro" id="IPR048899">
    <property type="entry name" value="NMD_SH3"/>
</dbReference>
<dbReference type="InterPro" id="IPR048898">
    <property type="entry name" value="OB_NMD3"/>
</dbReference>
<dbReference type="Pfam" id="PF04981">
    <property type="entry name" value="NMD3"/>
    <property type="match status" value="1"/>
</dbReference>
<dbReference type="EMBL" id="CH991578">
    <property type="protein sequence ID" value="EDQ85029.1"/>
    <property type="molecule type" value="Genomic_DNA"/>
</dbReference>
<keyword evidence="5 7" id="KW-0653">Protein transport</keyword>
<sequence>MDVTGEQGMAGNAVDGFALDVEPEPEQQRVNTILCIQCGVAIPPNPAAMCGNCIRTQVDISEGIPKNASIYFCRGCERYLNPPTTWIHAELESRDLLALCLKRLRGLNKVRLVDAAFVWTEPHSRRVKVKVTIQKEVLSGAILEQGFVVEYVVEHQFCPECHRQEAADTWNACVQVRQKVKHKKTFFHLEQLIIKHNAHDRTLRIKSVPDGIDFYFNSRSDAKRMVEFLMAVVPCRYKTSERLISSDIQNNNFNYKYTYSVEIVPICKEDVVTLPPALRRQFGGMAPIGICDRVGTSVRIMDPFTLHSADVTSTVFWRHPFRAICSHGGYTEFMVLDIEPVFGPDGRPVQHGKHVLAEATVARERDLGSNDQQFFVRTHLGNILQPGDLVWGFDMTTAVVNDEHTNKLNQDHLPEIVLVKKSYSDRRKKSRKRRFKLRMLPKEDEAVRPDEEDAAMRDLDAFMDDIEEDREYRQNFNLYKNAEYHPSTESEGEDDLHIGVDELLDEFENMDLDDGQAAPDM</sequence>
<dbReference type="GO" id="GO:0000055">
    <property type="term" value="P:ribosomal large subunit export from nucleus"/>
    <property type="evidence" value="ECO:0000318"/>
    <property type="project" value="GO_Central"/>
</dbReference>
<dbReference type="KEGG" id="mbr:MONBRDRAFT_34439"/>
<keyword evidence="3 7" id="KW-0813">Transport</keyword>
<keyword evidence="4 7" id="KW-0963">Cytoplasm</keyword>
<dbReference type="Pfam" id="PF21193">
    <property type="entry name" value="NMD_SH3"/>
    <property type="match status" value="1"/>
</dbReference>
<evidence type="ECO:0000256" key="7">
    <source>
        <dbReference type="RuleBase" id="RU364108"/>
    </source>
</evidence>
<evidence type="ECO:0000256" key="1">
    <source>
        <dbReference type="ARBA" id="ARBA00009794"/>
    </source>
</evidence>
<feature type="domain" description="60S ribosomal export protein NMD3 SH3" evidence="10">
    <location>
        <begin position="266"/>
        <end position="313"/>
    </location>
</feature>
<dbReference type="Proteomes" id="UP000001357">
    <property type="component" value="Unassembled WGS sequence"/>
</dbReference>
<feature type="domain" description="60S ribosomal export protein NMD3 OB-fold" evidence="9">
    <location>
        <begin position="331"/>
        <end position="421"/>
    </location>
</feature>
<keyword evidence="6 7" id="KW-0539">Nucleus</keyword>
<comment type="similarity">
    <text evidence="1 7">Belongs to the NMD3 family.</text>
</comment>
<dbReference type="PANTHER" id="PTHR12746">
    <property type="entry name" value="NONSENSE-MEDIATED MRNA DECAY PROTEIN 3"/>
    <property type="match status" value="1"/>
</dbReference>
<dbReference type="STRING" id="81824.A9VBS7"/>
<evidence type="ECO:0000259" key="9">
    <source>
        <dbReference type="Pfam" id="PF21192"/>
    </source>
</evidence>
<evidence type="ECO:0000256" key="4">
    <source>
        <dbReference type="ARBA" id="ARBA00022490"/>
    </source>
</evidence>
<dbReference type="RefSeq" id="XP_001750199.1">
    <property type="nucleotide sequence ID" value="XM_001750147.1"/>
</dbReference>
<accession>A9VBS7</accession>
<dbReference type="InterPro" id="IPR039768">
    <property type="entry name" value="Nmd3"/>
</dbReference>
<dbReference type="GO" id="GO:0005634">
    <property type="term" value="C:nucleus"/>
    <property type="evidence" value="ECO:0000318"/>
    <property type="project" value="GO_Central"/>
</dbReference>
<protein>
    <recommendedName>
        <fullName evidence="2 7">60S ribosomal export protein NMD3</fullName>
    </recommendedName>
</protein>
<comment type="function">
    <text evidence="7">Acts as an adapter for the XPO1/CRM1-mediated export of the 60S ribosomal subunit.</text>
</comment>
<feature type="domain" description="Nmd3 N-terminal" evidence="8">
    <location>
        <begin position="35"/>
        <end position="263"/>
    </location>
</feature>
<evidence type="ECO:0000313" key="12">
    <source>
        <dbReference type="Proteomes" id="UP000001357"/>
    </source>
</evidence>
<dbReference type="AlphaFoldDB" id="A9VBS7"/>
<dbReference type="GO" id="GO:0015031">
    <property type="term" value="P:protein transport"/>
    <property type="evidence" value="ECO:0007669"/>
    <property type="project" value="UniProtKB-KW"/>
</dbReference>
<proteinExistence type="inferred from homology"/>
<dbReference type="InParanoid" id="A9VBS7"/>
<evidence type="ECO:0000256" key="2">
    <source>
        <dbReference type="ARBA" id="ARBA00017035"/>
    </source>
</evidence>
<evidence type="ECO:0000259" key="10">
    <source>
        <dbReference type="Pfam" id="PF21193"/>
    </source>
</evidence>
<evidence type="ECO:0000256" key="5">
    <source>
        <dbReference type="ARBA" id="ARBA00022927"/>
    </source>
</evidence>
<organism evidence="11 12">
    <name type="scientific">Monosiga brevicollis</name>
    <name type="common">Choanoflagellate</name>
    <dbReference type="NCBI Taxonomy" id="81824"/>
    <lineage>
        <taxon>Eukaryota</taxon>
        <taxon>Choanoflagellata</taxon>
        <taxon>Craspedida</taxon>
        <taxon>Salpingoecidae</taxon>
        <taxon>Monosiga</taxon>
    </lineage>
</organism>
<dbReference type="PANTHER" id="PTHR12746:SF2">
    <property type="entry name" value="60S RIBOSOMAL EXPORT PROTEIN NMD3"/>
    <property type="match status" value="1"/>
</dbReference>
<dbReference type="eggNOG" id="KOG2613">
    <property type="taxonomic scope" value="Eukaryota"/>
</dbReference>
<dbReference type="InterPro" id="IPR007064">
    <property type="entry name" value="Nmd3_N"/>
</dbReference>
<evidence type="ECO:0000256" key="3">
    <source>
        <dbReference type="ARBA" id="ARBA00022448"/>
    </source>
</evidence>
<dbReference type="Pfam" id="PF21192">
    <property type="entry name" value="OB_NMD3"/>
    <property type="match status" value="1"/>
</dbReference>
<dbReference type="GeneID" id="5895401"/>
<keyword evidence="12" id="KW-1185">Reference proteome</keyword>
<evidence type="ECO:0000256" key="6">
    <source>
        <dbReference type="ARBA" id="ARBA00023242"/>
    </source>
</evidence>